<feature type="domain" description="HTH lysR-type" evidence="6">
    <location>
        <begin position="1"/>
        <end position="58"/>
    </location>
</feature>
<dbReference type="InterPro" id="IPR036390">
    <property type="entry name" value="WH_DNA-bd_sf"/>
</dbReference>
<dbReference type="GO" id="GO:0032993">
    <property type="term" value="C:protein-DNA complex"/>
    <property type="evidence" value="ECO:0007669"/>
    <property type="project" value="TreeGrafter"/>
</dbReference>
<dbReference type="RefSeq" id="WP_092894151.1">
    <property type="nucleotide sequence ID" value="NZ_CAXBKE010000025.1"/>
</dbReference>
<dbReference type="SUPFAM" id="SSF46785">
    <property type="entry name" value="Winged helix' DNA-binding domain"/>
    <property type="match status" value="1"/>
</dbReference>
<dbReference type="AlphaFoldDB" id="A0A1I0V6W9"/>
<dbReference type="Gene3D" id="3.40.190.10">
    <property type="entry name" value="Periplasmic binding protein-like II"/>
    <property type="match status" value="2"/>
</dbReference>
<dbReference type="PRINTS" id="PR00039">
    <property type="entry name" value="HTHLYSR"/>
</dbReference>
<dbReference type="OrthoDB" id="9803735at2"/>
<keyword evidence="3" id="KW-0238">DNA-binding</keyword>
<keyword evidence="5" id="KW-0804">Transcription</keyword>
<dbReference type="GO" id="GO:0003677">
    <property type="term" value="F:DNA binding"/>
    <property type="evidence" value="ECO:0007669"/>
    <property type="project" value="UniProtKB-KW"/>
</dbReference>
<evidence type="ECO:0000256" key="4">
    <source>
        <dbReference type="ARBA" id="ARBA00023159"/>
    </source>
</evidence>
<dbReference type="PANTHER" id="PTHR30346">
    <property type="entry name" value="TRANSCRIPTIONAL DUAL REGULATOR HCAR-RELATED"/>
    <property type="match status" value="1"/>
</dbReference>
<dbReference type="InterPro" id="IPR005119">
    <property type="entry name" value="LysR_subst-bd"/>
</dbReference>
<gene>
    <name evidence="7" type="ORF">SAMN04489723_10133</name>
</gene>
<dbReference type="Proteomes" id="UP000198790">
    <property type="component" value="Unassembled WGS sequence"/>
</dbReference>
<evidence type="ECO:0000259" key="6">
    <source>
        <dbReference type="PROSITE" id="PS50931"/>
    </source>
</evidence>
<keyword evidence="4" id="KW-0010">Activator</keyword>
<keyword evidence="2" id="KW-0805">Transcription regulation</keyword>
<proteinExistence type="inferred from homology"/>
<dbReference type="GO" id="GO:0003700">
    <property type="term" value="F:DNA-binding transcription factor activity"/>
    <property type="evidence" value="ECO:0007669"/>
    <property type="project" value="InterPro"/>
</dbReference>
<evidence type="ECO:0000313" key="8">
    <source>
        <dbReference type="Proteomes" id="UP000198790"/>
    </source>
</evidence>
<dbReference type="Gene3D" id="1.10.10.10">
    <property type="entry name" value="Winged helix-like DNA-binding domain superfamily/Winged helix DNA-binding domain"/>
    <property type="match status" value="1"/>
</dbReference>
<dbReference type="CDD" id="cd08411">
    <property type="entry name" value="PBP2_OxyR"/>
    <property type="match status" value="1"/>
</dbReference>
<sequence length="309" mass="35346">MTIAQLEYIVALDNFRHFVTAAESCNVSQPNLTTQVKKLEEEIGVKIFDRDTKPLQPTVAGNLILLKARKILKEISELREFVLTEKESLEGEFTLGVIPTISPYLLPLFLPEFVKSNPQTKLVIREMQTAEIILELQRGTLDVGLLATPLEEKTIREIPLFYEPFLLYLPDDHPFLKRNHIIPAMLDPNQILVLDEGHCFRDQILSICNSKASKNNFGFEFQSGSIESLMRLVDKGVGYTLVPEMAVLDKKESGLIRRFDAPEPVREISLVVAKNFTKNVLIHAIRKSILLSIPERFQKEDQYKMINWK</sequence>
<protein>
    <submittedName>
        <fullName evidence="7">LysR family transcriptional regulator, hydrogen peroxide-inducible genes activator</fullName>
    </submittedName>
</protein>
<organism evidence="7 8">
    <name type="scientific">Algoriphagus aquimarinus</name>
    <dbReference type="NCBI Taxonomy" id="237018"/>
    <lineage>
        <taxon>Bacteria</taxon>
        <taxon>Pseudomonadati</taxon>
        <taxon>Bacteroidota</taxon>
        <taxon>Cytophagia</taxon>
        <taxon>Cytophagales</taxon>
        <taxon>Cyclobacteriaceae</taxon>
        <taxon>Algoriphagus</taxon>
    </lineage>
</organism>
<dbReference type="Pfam" id="PF00126">
    <property type="entry name" value="HTH_1"/>
    <property type="match status" value="1"/>
</dbReference>
<name>A0A1I0V6W9_9BACT</name>
<evidence type="ECO:0000256" key="3">
    <source>
        <dbReference type="ARBA" id="ARBA00023125"/>
    </source>
</evidence>
<keyword evidence="8" id="KW-1185">Reference proteome</keyword>
<dbReference type="PANTHER" id="PTHR30346:SF26">
    <property type="entry name" value="HYDROGEN PEROXIDE-INDUCIBLE GENES ACTIVATOR"/>
    <property type="match status" value="1"/>
</dbReference>
<dbReference type="FunFam" id="1.10.10.10:FF:000001">
    <property type="entry name" value="LysR family transcriptional regulator"/>
    <property type="match status" value="1"/>
</dbReference>
<evidence type="ECO:0000256" key="2">
    <source>
        <dbReference type="ARBA" id="ARBA00023015"/>
    </source>
</evidence>
<dbReference type="InterPro" id="IPR036388">
    <property type="entry name" value="WH-like_DNA-bd_sf"/>
</dbReference>
<evidence type="ECO:0000256" key="1">
    <source>
        <dbReference type="ARBA" id="ARBA00009437"/>
    </source>
</evidence>
<comment type="similarity">
    <text evidence="1">Belongs to the LysR transcriptional regulatory family.</text>
</comment>
<dbReference type="PROSITE" id="PS50931">
    <property type="entry name" value="HTH_LYSR"/>
    <property type="match status" value="1"/>
</dbReference>
<reference evidence="7 8" key="1">
    <citation type="submission" date="2016-10" db="EMBL/GenBank/DDBJ databases">
        <authorList>
            <person name="de Groot N.N."/>
        </authorList>
    </citation>
    <scope>NUCLEOTIDE SEQUENCE [LARGE SCALE GENOMIC DNA]</scope>
    <source>
        <strain evidence="7 8">DSM 23399</strain>
    </source>
</reference>
<dbReference type="STRING" id="237018.SAMN04489723_10133"/>
<dbReference type="EMBL" id="FOKK01000001">
    <property type="protein sequence ID" value="SFA71830.1"/>
    <property type="molecule type" value="Genomic_DNA"/>
</dbReference>
<dbReference type="InterPro" id="IPR000847">
    <property type="entry name" value="LysR_HTH_N"/>
</dbReference>
<evidence type="ECO:0000256" key="5">
    <source>
        <dbReference type="ARBA" id="ARBA00023163"/>
    </source>
</evidence>
<dbReference type="SUPFAM" id="SSF53850">
    <property type="entry name" value="Periplasmic binding protein-like II"/>
    <property type="match status" value="1"/>
</dbReference>
<dbReference type="Pfam" id="PF03466">
    <property type="entry name" value="LysR_substrate"/>
    <property type="match status" value="1"/>
</dbReference>
<evidence type="ECO:0000313" key="7">
    <source>
        <dbReference type="EMBL" id="SFA71830.1"/>
    </source>
</evidence>
<accession>A0A1I0V6W9</accession>